<evidence type="ECO:0000313" key="2">
    <source>
        <dbReference type="EMBL" id="ODQ80486.1"/>
    </source>
</evidence>
<feature type="compositionally biased region" description="Basic and acidic residues" evidence="1">
    <location>
        <begin position="192"/>
        <end position="204"/>
    </location>
</feature>
<dbReference type="GeneID" id="30146288"/>
<evidence type="ECO:0000256" key="1">
    <source>
        <dbReference type="SAM" id="MobiDB-lite"/>
    </source>
</evidence>
<dbReference type="RefSeq" id="XP_018985814.1">
    <property type="nucleotide sequence ID" value="XM_019128435.1"/>
</dbReference>
<name>A0A1E3QRZ4_9ASCO</name>
<gene>
    <name evidence="2" type="ORF">BABINDRAFT_160766</name>
</gene>
<organism evidence="2 3">
    <name type="scientific">Babjeviella inositovora NRRL Y-12698</name>
    <dbReference type="NCBI Taxonomy" id="984486"/>
    <lineage>
        <taxon>Eukaryota</taxon>
        <taxon>Fungi</taxon>
        <taxon>Dikarya</taxon>
        <taxon>Ascomycota</taxon>
        <taxon>Saccharomycotina</taxon>
        <taxon>Pichiomycetes</taxon>
        <taxon>Serinales incertae sedis</taxon>
        <taxon>Babjeviella</taxon>
    </lineage>
</organism>
<dbReference type="AlphaFoldDB" id="A0A1E3QRZ4"/>
<keyword evidence="3" id="KW-1185">Reference proteome</keyword>
<feature type="compositionally biased region" description="Basic residues" evidence="1">
    <location>
        <begin position="338"/>
        <end position="354"/>
    </location>
</feature>
<dbReference type="Proteomes" id="UP000094336">
    <property type="component" value="Unassembled WGS sequence"/>
</dbReference>
<evidence type="ECO:0000313" key="3">
    <source>
        <dbReference type="Proteomes" id="UP000094336"/>
    </source>
</evidence>
<feature type="region of interest" description="Disordered" evidence="1">
    <location>
        <begin position="228"/>
        <end position="251"/>
    </location>
</feature>
<feature type="compositionally biased region" description="Polar residues" evidence="1">
    <location>
        <begin position="316"/>
        <end position="327"/>
    </location>
</feature>
<protein>
    <submittedName>
        <fullName evidence="2">Uncharacterized protein</fullName>
    </submittedName>
</protein>
<proteinExistence type="predicted"/>
<reference evidence="3" key="1">
    <citation type="submission" date="2016-05" db="EMBL/GenBank/DDBJ databases">
        <title>Comparative genomics of biotechnologically important yeasts.</title>
        <authorList>
            <consortium name="DOE Joint Genome Institute"/>
            <person name="Riley R."/>
            <person name="Haridas S."/>
            <person name="Wolfe K.H."/>
            <person name="Lopes M.R."/>
            <person name="Hittinger C.T."/>
            <person name="Goker M."/>
            <person name="Salamov A."/>
            <person name="Wisecaver J."/>
            <person name="Long T.M."/>
            <person name="Aerts A.L."/>
            <person name="Barry K."/>
            <person name="Choi C."/>
            <person name="Clum A."/>
            <person name="Coughlan A.Y."/>
            <person name="Deshpande S."/>
            <person name="Douglass A.P."/>
            <person name="Hanson S.J."/>
            <person name="Klenk H.-P."/>
            <person name="Labutti K."/>
            <person name="Lapidus A."/>
            <person name="Lindquist E."/>
            <person name="Lipzen A."/>
            <person name="Meier-Kolthoff J.P."/>
            <person name="Ohm R.A."/>
            <person name="Otillar R.P."/>
            <person name="Pangilinan J."/>
            <person name="Peng Y."/>
            <person name="Rokas A."/>
            <person name="Rosa C.A."/>
            <person name="Scheuner C."/>
            <person name="Sibirny A.A."/>
            <person name="Slot J.C."/>
            <person name="Stielow J.B."/>
            <person name="Sun H."/>
            <person name="Kurtzman C.P."/>
            <person name="Blackwell M."/>
            <person name="Grigoriev I.V."/>
            <person name="Jeffries T.W."/>
        </authorList>
    </citation>
    <scope>NUCLEOTIDE SEQUENCE [LARGE SCALE GENOMIC DNA]</scope>
    <source>
        <strain evidence="3">NRRL Y-12698</strain>
    </source>
</reference>
<dbReference type="EMBL" id="KV454429">
    <property type="protein sequence ID" value="ODQ80486.1"/>
    <property type="molecule type" value="Genomic_DNA"/>
</dbReference>
<accession>A0A1E3QRZ4</accession>
<sequence length="491" mass="54973">MTSTSLKVNLQDPAELWHSFDRFQDSLTQLGETKASILFKLTAHIDDIYSNDQGEDVRMDWLCAYNYLNQNFPEQCRKALSAQPTLTAILNRKDDPFTSRRKVYNDSLKLYWAVFQNHLKKAASEAQVCPKEAKKENGSIPLPKTMSKGARYWRNKALPSSPAINHLSDLIATPPLHQTIPEHITQSGHAMPETKRSTTRKPDDEPTVLSAYTVPKLQAALTTQRCRSRKLKATKSKYATEDPTDTSPAHSHFSFSSNFSDGEDLSSVSSFSSHDTLNEYVKKASRRLSPVKTHSLDVVSLTSTLDELDIKKSSTTEDPSNESLFKSSTRRAPGGKNHGQRVRGKASSRARPGRHVSMDISVSSIYSVRRKRLSVGPLDNNHNQRVKILYRNEELDIYAGNHRLVRNTATAAAKARQSALDAAILANSSNITPAQLRVPSHSVKRSISTRFGPKTPKTRPVVTHSHHFPIEESSELPRSGSFQKFKKLFQI</sequence>
<feature type="region of interest" description="Disordered" evidence="1">
    <location>
        <begin position="312"/>
        <end position="354"/>
    </location>
</feature>
<feature type="region of interest" description="Disordered" evidence="1">
    <location>
        <begin position="185"/>
        <end position="206"/>
    </location>
</feature>